<protein>
    <submittedName>
        <fullName evidence="2">Uncharacterized protein</fullName>
    </submittedName>
</protein>
<dbReference type="AlphaFoldDB" id="A0A1I3I1F0"/>
<accession>A0A1I3I1F0</accession>
<evidence type="ECO:0000313" key="2">
    <source>
        <dbReference type="EMBL" id="SFI41784.1"/>
    </source>
</evidence>
<name>A0A1I3I1F0_9SPIR</name>
<proteinExistence type="predicted"/>
<dbReference type="OrthoDB" id="9892164at2"/>
<dbReference type="Proteomes" id="UP000182737">
    <property type="component" value="Unassembled WGS sequence"/>
</dbReference>
<evidence type="ECO:0000256" key="1">
    <source>
        <dbReference type="SAM" id="Coils"/>
    </source>
</evidence>
<keyword evidence="3" id="KW-1185">Reference proteome</keyword>
<feature type="coiled-coil region" evidence="1">
    <location>
        <begin position="34"/>
        <end position="68"/>
    </location>
</feature>
<reference evidence="3" key="1">
    <citation type="submission" date="2016-10" db="EMBL/GenBank/DDBJ databases">
        <authorList>
            <person name="Varghese N."/>
            <person name="Submissions S."/>
        </authorList>
    </citation>
    <scope>NUCLEOTIDE SEQUENCE [LARGE SCALE GENOMIC DNA]</scope>
    <source>
        <strain evidence="3">XBD1002</strain>
    </source>
</reference>
<organism evidence="2 3">
    <name type="scientific">Treponema bryantii</name>
    <dbReference type="NCBI Taxonomy" id="163"/>
    <lineage>
        <taxon>Bacteria</taxon>
        <taxon>Pseudomonadati</taxon>
        <taxon>Spirochaetota</taxon>
        <taxon>Spirochaetia</taxon>
        <taxon>Spirochaetales</taxon>
        <taxon>Treponemataceae</taxon>
        <taxon>Treponema</taxon>
    </lineage>
</organism>
<evidence type="ECO:0000313" key="3">
    <source>
        <dbReference type="Proteomes" id="UP000182737"/>
    </source>
</evidence>
<sequence length="73" mass="8528">MVTKKEKLVVDSVDKAIKSYMDDNCSPEDYSKLVTKIEGNLEKAVRRKKLTEEEFENTNNILNEFENRKNNSD</sequence>
<dbReference type="EMBL" id="FORI01000001">
    <property type="protein sequence ID" value="SFI41784.1"/>
    <property type="molecule type" value="Genomic_DNA"/>
</dbReference>
<keyword evidence="1" id="KW-0175">Coiled coil</keyword>
<dbReference type="RefSeq" id="WP_074929857.1">
    <property type="nucleotide sequence ID" value="NZ_FORI01000001.1"/>
</dbReference>
<gene>
    <name evidence="2" type="ORF">SAMN04487775_101243</name>
</gene>